<dbReference type="PROSITE" id="PS00060">
    <property type="entry name" value="ADH_IRON_2"/>
    <property type="match status" value="1"/>
</dbReference>
<dbReference type="Pfam" id="PF25137">
    <property type="entry name" value="ADH_Fe_C"/>
    <property type="match status" value="1"/>
</dbReference>
<gene>
    <name evidence="4" type="ORF">IDH41_02760</name>
</gene>
<dbReference type="InterPro" id="IPR056798">
    <property type="entry name" value="ADH_Fe_C"/>
</dbReference>
<evidence type="ECO:0000259" key="3">
    <source>
        <dbReference type="Pfam" id="PF25137"/>
    </source>
</evidence>
<dbReference type="InterPro" id="IPR044731">
    <property type="entry name" value="BDH-like"/>
</dbReference>
<dbReference type="Gene3D" id="3.40.50.1970">
    <property type="match status" value="1"/>
</dbReference>
<protein>
    <submittedName>
        <fullName evidence="4">Iron-containing alcohol dehydrogenase</fullName>
    </submittedName>
</protein>
<reference evidence="4" key="1">
    <citation type="submission" date="2020-09" db="EMBL/GenBank/DDBJ databases">
        <title>A novel bacterium of genus Paenibacillus, isolated from South China Sea.</title>
        <authorList>
            <person name="Huang H."/>
            <person name="Mo K."/>
            <person name="Hu Y."/>
        </authorList>
    </citation>
    <scope>NUCLEOTIDE SEQUENCE</scope>
    <source>
        <strain evidence="4">IB182493</strain>
    </source>
</reference>
<feature type="domain" description="Fe-containing alcohol dehydrogenase-like C-terminal" evidence="3">
    <location>
        <begin position="189"/>
        <end position="387"/>
    </location>
</feature>
<comment type="caution">
    <text evidence="4">The sequence shown here is derived from an EMBL/GenBank/DDBJ whole genome shotgun (WGS) entry which is preliminary data.</text>
</comment>
<dbReference type="PANTHER" id="PTHR43633:SF1">
    <property type="entry name" value="ALCOHOL DEHYDROGENASE YQHD"/>
    <property type="match status" value="1"/>
</dbReference>
<organism evidence="4 5">
    <name type="scientific">Paenibacillus arenilitoris</name>
    <dbReference type="NCBI Taxonomy" id="2772299"/>
    <lineage>
        <taxon>Bacteria</taxon>
        <taxon>Bacillati</taxon>
        <taxon>Bacillota</taxon>
        <taxon>Bacilli</taxon>
        <taxon>Bacillales</taxon>
        <taxon>Paenibacillaceae</taxon>
        <taxon>Paenibacillus</taxon>
    </lineage>
</organism>
<evidence type="ECO:0000313" key="4">
    <source>
        <dbReference type="EMBL" id="MBD2867483.1"/>
    </source>
</evidence>
<dbReference type="GO" id="GO:0005829">
    <property type="term" value="C:cytosol"/>
    <property type="evidence" value="ECO:0007669"/>
    <property type="project" value="TreeGrafter"/>
</dbReference>
<dbReference type="RefSeq" id="WP_190858055.1">
    <property type="nucleotide sequence ID" value="NZ_JACXIY010000002.1"/>
</dbReference>
<sequence length="389" mass="42602">MNAFQFVNPTRIVFGEGEADKIGQFIAEYGGRTILLVYGSGSIKKTGLYDRTLKHLQDAGVTVHELPNIEPNPRLTTVKKGIETCRANGVDFILAVGGGSVIDGAKAIAAGVPYEGDVWDFFTNKATIKEALPIGTILTLAATGSEMNGSSVVTNWEENLKRAFGSSYTYPKFSILDPTLTYTVPRNHTVYGSVDIMSHVFEQYFSLTKNTPLQERLCESILQTVIENVGIALENPSDAAARANLMWCGTMALNGGLISVGMQNDWASHGIEHEVSAIYDIPHGAGLAVIFPNWMKYVHEERIDRFVQYAVRVWGVDPEGKSDKEVALAGIQATRDFFSRIGAESRLADFGIGGEKLDRMAEEAVRYGAIGSFKRLEKQDVYAILEMSL</sequence>
<dbReference type="FunFam" id="3.40.50.1970:FF:000003">
    <property type="entry name" value="Alcohol dehydrogenase, iron-containing"/>
    <property type="match status" value="1"/>
</dbReference>
<name>A0A927H4H3_9BACL</name>
<dbReference type="CDD" id="cd08187">
    <property type="entry name" value="BDH"/>
    <property type="match status" value="1"/>
</dbReference>
<dbReference type="Proteomes" id="UP000632125">
    <property type="component" value="Unassembled WGS sequence"/>
</dbReference>
<dbReference type="GO" id="GO:1990362">
    <property type="term" value="F:butanol dehydrogenase (NAD+) activity"/>
    <property type="evidence" value="ECO:0007669"/>
    <property type="project" value="InterPro"/>
</dbReference>
<dbReference type="GO" id="GO:0008106">
    <property type="term" value="F:alcohol dehydrogenase (NADP+) activity"/>
    <property type="evidence" value="ECO:0007669"/>
    <property type="project" value="TreeGrafter"/>
</dbReference>
<evidence type="ECO:0000256" key="1">
    <source>
        <dbReference type="ARBA" id="ARBA00023002"/>
    </source>
</evidence>
<dbReference type="GO" id="GO:1990002">
    <property type="term" value="F:methylglyoxal reductase (NADPH) (acetol producing) activity"/>
    <property type="evidence" value="ECO:0007669"/>
    <property type="project" value="TreeGrafter"/>
</dbReference>
<dbReference type="InterPro" id="IPR018211">
    <property type="entry name" value="ADH_Fe_CS"/>
</dbReference>
<keyword evidence="5" id="KW-1185">Reference proteome</keyword>
<accession>A0A927H4H3</accession>
<dbReference type="AlphaFoldDB" id="A0A927H4H3"/>
<dbReference type="GO" id="GO:0046872">
    <property type="term" value="F:metal ion binding"/>
    <property type="evidence" value="ECO:0007669"/>
    <property type="project" value="InterPro"/>
</dbReference>
<dbReference type="Pfam" id="PF00465">
    <property type="entry name" value="Fe-ADH"/>
    <property type="match status" value="1"/>
</dbReference>
<dbReference type="PROSITE" id="PS00913">
    <property type="entry name" value="ADH_IRON_1"/>
    <property type="match status" value="1"/>
</dbReference>
<dbReference type="Gene3D" id="1.20.1090.10">
    <property type="entry name" value="Dehydroquinate synthase-like - alpha domain"/>
    <property type="match status" value="1"/>
</dbReference>
<evidence type="ECO:0000313" key="5">
    <source>
        <dbReference type="Proteomes" id="UP000632125"/>
    </source>
</evidence>
<keyword evidence="1" id="KW-0560">Oxidoreductase</keyword>
<dbReference type="InterPro" id="IPR001670">
    <property type="entry name" value="ADH_Fe/GldA"/>
</dbReference>
<dbReference type="SUPFAM" id="SSF56796">
    <property type="entry name" value="Dehydroquinate synthase-like"/>
    <property type="match status" value="1"/>
</dbReference>
<dbReference type="PANTHER" id="PTHR43633">
    <property type="entry name" value="ALCOHOL DEHYDROGENASE YQHD"/>
    <property type="match status" value="1"/>
</dbReference>
<dbReference type="EMBL" id="JACXIY010000002">
    <property type="protein sequence ID" value="MBD2867483.1"/>
    <property type="molecule type" value="Genomic_DNA"/>
</dbReference>
<evidence type="ECO:0000259" key="2">
    <source>
        <dbReference type="Pfam" id="PF00465"/>
    </source>
</evidence>
<feature type="domain" description="Alcohol dehydrogenase iron-type/glycerol dehydrogenase GldA" evidence="2">
    <location>
        <begin position="9"/>
        <end position="178"/>
    </location>
</feature>
<proteinExistence type="predicted"/>